<accession>A0A7K0CGP2</accession>
<evidence type="ECO:0000313" key="3">
    <source>
        <dbReference type="Proteomes" id="UP000466345"/>
    </source>
</evidence>
<keyword evidence="3" id="KW-1185">Reference proteome</keyword>
<organism evidence="2 3">
    <name type="scientific">Streptomyces smaragdinus</name>
    <dbReference type="NCBI Taxonomy" id="2585196"/>
    <lineage>
        <taxon>Bacteria</taxon>
        <taxon>Bacillati</taxon>
        <taxon>Actinomycetota</taxon>
        <taxon>Actinomycetes</taxon>
        <taxon>Kitasatosporales</taxon>
        <taxon>Streptomycetaceae</taxon>
        <taxon>Streptomyces</taxon>
    </lineage>
</organism>
<dbReference type="InterPro" id="IPR029063">
    <property type="entry name" value="SAM-dependent_MTases_sf"/>
</dbReference>
<protein>
    <recommendedName>
        <fullName evidence="1">Methyltransferase domain-containing protein</fullName>
    </recommendedName>
</protein>
<dbReference type="Pfam" id="PF13649">
    <property type="entry name" value="Methyltransf_25"/>
    <property type="match status" value="1"/>
</dbReference>
<feature type="domain" description="Methyltransferase" evidence="1">
    <location>
        <begin position="50"/>
        <end position="90"/>
    </location>
</feature>
<evidence type="ECO:0000313" key="2">
    <source>
        <dbReference type="EMBL" id="MQY12553.1"/>
    </source>
</evidence>
<dbReference type="GO" id="GO:0008168">
    <property type="term" value="F:methyltransferase activity"/>
    <property type="evidence" value="ECO:0007669"/>
    <property type="project" value="UniProtKB-ARBA"/>
</dbReference>
<dbReference type="EMBL" id="WEGJ01000007">
    <property type="protein sequence ID" value="MQY12553.1"/>
    <property type="molecule type" value="Genomic_DNA"/>
</dbReference>
<dbReference type="Gene3D" id="3.40.50.150">
    <property type="entry name" value="Vaccinia Virus protein VP39"/>
    <property type="match status" value="1"/>
</dbReference>
<dbReference type="Proteomes" id="UP000466345">
    <property type="component" value="Unassembled WGS sequence"/>
</dbReference>
<evidence type="ECO:0000259" key="1">
    <source>
        <dbReference type="Pfam" id="PF13649"/>
    </source>
</evidence>
<dbReference type="RefSeq" id="WP_323377867.1">
    <property type="nucleotide sequence ID" value="NZ_WEGJ01000007.1"/>
</dbReference>
<reference evidence="2 3" key="1">
    <citation type="submission" date="2019-10" db="EMBL/GenBank/DDBJ databases">
        <title>Streptomyces smaragdinus sp. nov. and Streptomyces fabii sp. nov., isolated from the gut of fungus growing-termite Macrotermes natalensis.</title>
        <authorList>
            <person name="Schwitalla J."/>
            <person name="Benndorf R."/>
            <person name="Martin K."/>
            <person name="De Beer W."/>
            <person name="Kaster A.-K."/>
            <person name="Vollmers J."/>
            <person name="Poulsen M."/>
            <person name="Beemelmanns C."/>
        </authorList>
    </citation>
    <scope>NUCLEOTIDE SEQUENCE [LARGE SCALE GENOMIC DNA]</scope>
    <source>
        <strain evidence="2 3">RB5</strain>
    </source>
</reference>
<sequence>MSVSTDSLKAWEGYWEDVPEGEVFWDAPPPLAAGTHLPLFAGHFRPGLPVVDVGCGNGTQTRFLAGRFDDVRGVDLSAAAIARARAADGARASSYEPLDAADPGAVARLRERTGDCNVYLRGVLHQAAESDRAWIVRGLAALAGARGRIFAVELAEAARPVLMGLAQRPGGPPSRLLPVLGHGIVPGEVSDAALPRLFLDEGLEVLAEGDLPLATTEFGPDGSRLELPSKWLVAGYAGQPRVV</sequence>
<dbReference type="SUPFAM" id="SSF53335">
    <property type="entry name" value="S-adenosyl-L-methionine-dependent methyltransferases"/>
    <property type="match status" value="1"/>
</dbReference>
<dbReference type="InterPro" id="IPR041698">
    <property type="entry name" value="Methyltransf_25"/>
</dbReference>
<gene>
    <name evidence="2" type="ORF">SRB5_26880</name>
</gene>
<name>A0A7K0CGP2_9ACTN</name>
<proteinExistence type="predicted"/>
<comment type="caution">
    <text evidence="2">The sequence shown here is derived from an EMBL/GenBank/DDBJ whole genome shotgun (WGS) entry which is preliminary data.</text>
</comment>
<dbReference type="AlphaFoldDB" id="A0A7K0CGP2"/>